<keyword evidence="8" id="KW-1185">Reference proteome</keyword>
<dbReference type="Pfam" id="PF00082">
    <property type="entry name" value="Peptidase_S8"/>
    <property type="match status" value="1"/>
</dbReference>
<comment type="caution">
    <text evidence="7">The sequence shown here is derived from an EMBL/GenBank/DDBJ whole genome shotgun (WGS) entry which is preliminary data.</text>
</comment>
<gene>
    <name evidence="7" type="ORF">GCM10009559_53180</name>
</gene>
<accession>A0ABP3YNW0</accession>
<dbReference type="PANTHER" id="PTHR43806:SF11">
    <property type="entry name" value="CEREVISIN-RELATED"/>
    <property type="match status" value="1"/>
</dbReference>
<organism evidence="7 8">
    <name type="scientific">Pseudonocardia zijingensis</name>
    <dbReference type="NCBI Taxonomy" id="153376"/>
    <lineage>
        <taxon>Bacteria</taxon>
        <taxon>Bacillati</taxon>
        <taxon>Actinomycetota</taxon>
        <taxon>Actinomycetes</taxon>
        <taxon>Pseudonocardiales</taxon>
        <taxon>Pseudonocardiaceae</taxon>
        <taxon>Pseudonocardia</taxon>
    </lineage>
</organism>
<reference evidence="8" key="1">
    <citation type="journal article" date="2019" name="Int. J. Syst. Evol. Microbiol.">
        <title>The Global Catalogue of Microorganisms (GCM) 10K type strain sequencing project: providing services to taxonomists for standard genome sequencing and annotation.</title>
        <authorList>
            <consortium name="The Broad Institute Genomics Platform"/>
            <consortium name="The Broad Institute Genome Sequencing Center for Infectious Disease"/>
            <person name="Wu L."/>
            <person name="Ma J."/>
        </authorList>
    </citation>
    <scope>NUCLEOTIDE SEQUENCE [LARGE SCALE GENOMIC DNA]</scope>
    <source>
        <strain evidence="8">JCM 11117</strain>
    </source>
</reference>
<evidence type="ECO:0000256" key="2">
    <source>
        <dbReference type="ARBA" id="ARBA00022670"/>
    </source>
</evidence>
<evidence type="ECO:0000313" key="7">
    <source>
        <dbReference type="EMBL" id="GAA0895897.1"/>
    </source>
</evidence>
<dbReference type="InterPro" id="IPR050131">
    <property type="entry name" value="Peptidase_S8_subtilisin-like"/>
</dbReference>
<feature type="domain" description="Peptidase S8/S53" evidence="6">
    <location>
        <begin position="147"/>
        <end position="412"/>
    </location>
</feature>
<keyword evidence="2 5" id="KW-0645">Protease</keyword>
<dbReference type="InterPro" id="IPR000209">
    <property type="entry name" value="Peptidase_S8/S53_dom"/>
</dbReference>
<evidence type="ECO:0000259" key="6">
    <source>
        <dbReference type="Pfam" id="PF00082"/>
    </source>
</evidence>
<feature type="active site" description="Charge relay system" evidence="5">
    <location>
        <position position="156"/>
    </location>
</feature>
<evidence type="ECO:0000256" key="3">
    <source>
        <dbReference type="ARBA" id="ARBA00022801"/>
    </source>
</evidence>
<evidence type="ECO:0000256" key="5">
    <source>
        <dbReference type="PROSITE-ProRule" id="PRU01240"/>
    </source>
</evidence>
<keyword evidence="3 5" id="KW-0378">Hydrolase</keyword>
<feature type="active site" description="Charge relay system" evidence="5">
    <location>
        <position position="362"/>
    </location>
</feature>
<proteinExistence type="inferred from homology"/>
<protein>
    <recommendedName>
        <fullName evidence="6">Peptidase S8/S53 domain-containing protein</fullName>
    </recommendedName>
</protein>
<evidence type="ECO:0000313" key="8">
    <source>
        <dbReference type="Proteomes" id="UP001499967"/>
    </source>
</evidence>
<name>A0ABP3YNW0_9PSEU</name>
<dbReference type="RefSeq" id="WP_343944319.1">
    <property type="nucleotide sequence ID" value="NZ_BAAAHP010000164.1"/>
</dbReference>
<keyword evidence="4 5" id="KW-0720">Serine protease</keyword>
<comment type="similarity">
    <text evidence="1 5">Belongs to the peptidase S8 family.</text>
</comment>
<sequence>MSEPRADQPLLIAVRPDDEMTDLAVAAIVAEAAARVAGVGGPVEVRRLGPDGQRDRIVTVRVADAIGSPTYASTAWELTHVLQDTGDFAVAEADVPVRAFDPEARATGAFSGGDCGADAASEDHGWALDAIGWQDALAAMDPATRGGAGIRVGHPDSGFSDHLALGAEVDVAADWDLIDDDDDATDPLRPPNVTFFNPLPNPGHGTSTASVILGKGDGAGFSGVAPEAVLVPFRATESVVQVFDSDVAAAVHRARAAGCHIVSMSLGGTGFFGLREAIQQAVDDGMIVMAAAGNHVGVVTAPASYDNCIAVAATGTGDSMWPGSSRGAAVDVSAPGACVWAAGFDWNVSPPNRVVERTDGTSYAVAHLAGVSALWLAHHGHAELVRRFGRHRVQAVFLHQVRAPGVCARPLGWDDDWGVGRIDAAALLSQPLPDVSEVDGARAFGAPAQAGPVERIAAITNVDPRRVREWLADTLGPADLDARAERFEGELVYLLLEDQSFRAGLALPGLSAFSTGAPPAAASPQLRATMAGR</sequence>
<dbReference type="PROSITE" id="PS51892">
    <property type="entry name" value="SUBTILASE"/>
    <property type="match status" value="1"/>
</dbReference>
<dbReference type="EMBL" id="BAAAHP010000164">
    <property type="protein sequence ID" value="GAA0895897.1"/>
    <property type="molecule type" value="Genomic_DNA"/>
</dbReference>
<dbReference type="Gene3D" id="3.40.50.200">
    <property type="entry name" value="Peptidase S8/S53 domain"/>
    <property type="match status" value="1"/>
</dbReference>
<dbReference type="SUPFAM" id="SSF52743">
    <property type="entry name" value="Subtilisin-like"/>
    <property type="match status" value="1"/>
</dbReference>
<dbReference type="InterPro" id="IPR036852">
    <property type="entry name" value="Peptidase_S8/S53_dom_sf"/>
</dbReference>
<feature type="active site" description="Charge relay system" evidence="5">
    <location>
        <position position="204"/>
    </location>
</feature>
<evidence type="ECO:0000256" key="1">
    <source>
        <dbReference type="ARBA" id="ARBA00011073"/>
    </source>
</evidence>
<dbReference type="PANTHER" id="PTHR43806">
    <property type="entry name" value="PEPTIDASE S8"/>
    <property type="match status" value="1"/>
</dbReference>
<evidence type="ECO:0000256" key="4">
    <source>
        <dbReference type="ARBA" id="ARBA00022825"/>
    </source>
</evidence>
<dbReference type="Proteomes" id="UP001499967">
    <property type="component" value="Unassembled WGS sequence"/>
</dbReference>